<dbReference type="InterPro" id="IPR012847">
    <property type="entry name" value="Sucrose_phosphatase_pln/cyn"/>
</dbReference>
<keyword evidence="7" id="KW-0378">Hydrolase</keyword>
<keyword evidence="10" id="KW-1133">Transmembrane helix</keyword>
<dbReference type="NCBIfam" id="TIGR01485">
    <property type="entry name" value="SPP_plant-cyano"/>
    <property type="match status" value="1"/>
</dbReference>
<dbReference type="AlphaFoldDB" id="A0A9J6AVM1"/>
<protein>
    <recommendedName>
        <fullName evidence="6">sucrose-phosphate phosphatase</fullName>
        <ecNumber evidence="6">3.1.3.24</ecNumber>
    </recommendedName>
</protein>
<dbReference type="PANTHER" id="PTHR46521">
    <property type="entry name" value="SUCROSE-PHOSPHATASE 2-RELATED"/>
    <property type="match status" value="1"/>
</dbReference>
<dbReference type="NCBIfam" id="TIGR01484">
    <property type="entry name" value="HAD-SF-IIB"/>
    <property type="match status" value="1"/>
</dbReference>
<dbReference type="EC" id="3.1.3.24" evidence="6"/>
<dbReference type="Proteomes" id="UP000824120">
    <property type="component" value="Chromosome 1"/>
</dbReference>
<evidence type="ECO:0000256" key="9">
    <source>
        <dbReference type="ARBA" id="ARBA00048036"/>
    </source>
</evidence>
<evidence type="ECO:0000256" key="8">
    <source>
        <dbReference type="ARBA" id="ARBA00022842"/>
    </source>
</evidence>
<comment type="cofactor">
    <cofactor evidence="1">
        <name>Mg(2+)</name>
        <dbReference type="ChEBI" id="CHEBI:18420"/>
    </cofactor>
</comment>
<name>A0A9J6AVM1_SOLCO</name>
<evidence type="ECO:0000256" key="7">
    <source>
        <dbReference type="ARBA" id="ARBA00022801"/>
    </source>
</evidence>
<comment type="subunit">
    <text evidence="5">Homodimer.</text>
</comment>
<keyword evidence="10" id="KW-0472">Membrane</keyword>
<keyword evidence="10" id="KW-0812">Transmembrane</keyword>
<keyword evidence="8" id="KW-0460">Magnesium</keyword>
<evidence type="ECO:0000256" key="2">
    <source>
        <dbReference type="ARBA" id="ARBA00003645"/>
    </source>
</evidence>
<comment type="caution">
    <text evidence="13">The sequence shown here is derived from an EMBL/GenBank/DDBJ whole genome shotgun (WGS) entry which is preliminary data.</text>
</comment>
<dbReference type="GO" id="GO:0050307">
    <property type="term" value="F:sucrose-phosphate phosphatase activity"/>
    <property type="evidence" value="ECO:0007669"/>
    <property type="project" value="UniProtKB-EC"/>
</dbReference>
<evidence type="ECO:0000256" key="5">
    <source>
        <dbReference type="ARBA" id="ARBA00011738"/>
    </source>
</evidence>
<dbReference type="InterPro" id="IPR036412">
    <property type="entry name" value="HAD-like_sf"/>
</dbReference>
<evidence type="ECO:0000313" key="14">
    <source>
        <dbReference type="Proteomes" id="UP000824120"/>
    </source>
</evidence>
<dbReference type="InterPro" id="IPR051518">
    <property type="entry name" value="Sucrose_Phosphatase"/>
</dbReference>
<feature type="domain" description="Sucrose phosphatase-like" evidence="11">
    <location>
        <begin position="123"/>
        <end position="319"/>
    </location>
</feature>
<feature type="domain" description="Sucrose phosphatase-like" evidence="11">
    <location>
        <begin position="349"/>
        <end position="390"/>
    </location>
</feature>
<proteinExistence type="inferred from homology"/>
<organism evidence="13 14">
    <name type="scientific">Solanum commersonii</name>
    <name type="common">Commerson's wild potato</name>
    <name type="synonym">Commerson's nightshade</name>
    <dbReference type="NCBI Taxonomy" id="4109"/>
    <lineage>
        <taxon>Eukaryota</taxon>
        <taxon>Viridiplantae</taxon>
        <taxon>Streptophyta</taxon>
        <taxon>Embryophyta</taxon>
        <taxon>Tracheophyta</taxon>
        <taxon>Spermatophyta</taxon>
        <taxon>Magnoliopsida</taxon>
        <taxon>eudicotyledons</taxon>
        <taxon>Gunneridae</taxon>
        <taxon>Pentapetalae</taxon>
        <taxon>asterids</taxon>
        <taxon>lamiids</taxon>
        <taxon>Solanales</taxon>
        <taxon>Solanaceae</taxon>
        <taxon>Solanoideae</taxon>
        <taxon>Solaneae</taxon>
        <taxon>Solanum</taxon>
    </lineage>
</organism>
<accession>A0A9J6AVM1</accession>
<dbReference type="NCBIfam" id="TIGR01482">
    <property type="entry name" value="SPP-subfamily"/>
    <property type="match status" value="1"/>
</dbReference>
<dbReference type="InterPro" id="IPR006380">
    <property type="entry name" value="SPP-like_dom"/>
</dbReference>
<evidence type="ECO:0000256" key="4">
    <source>
        <dbReference type="ARBA" id="ARBA00007211"/>
    </source>
</evidence>
<dbReference type="SUPFAM" id="SSF54427">
    <property type="entry name" value="NTF2-like"/>
    <property type="match status" value="1"/>
</dbReference>
<dbReference type="InterPro" id="IPR032710">
    <property type="entry name" value="NTF2-like_dom_sf"/>
</dbReference>
<dbReference type="Pfam" id="PF08472">
    <property type="entry name" value="S6PP_C"/>
    <property type="match status" value="1"/>
</dbReference>
<comment type="similarity">
    <text evidence="4">Belongs to the sucrose phosphatase family.</text>
</comment>
<evidence type="ECO:0000256" key="6">
    <source>
        <dbReference type="ARBA" id="ARBA00013112"/>
    </source>
</evidence>
<comment type="pathway">
    <text evidence="3">Glycan biosynthesis; sucrose biosynthesis; sucrose from D-fructose 6-phosphate and UDP-alpha-D-glucose: step 2/2.</text>
</comment>
<dbReference type="SUPFAM" id="SSF56784">
    <property type="entry name" value="HAD-like"/>
    <property type="match status" value="1"/>
</dbReference>
<reference evidence="13 14" key="1">
    <citation type="submission" date="2020-09" db="EMBL/GenBank/DDBJ databases">
        <title>De no assembly of potato wild relative species, Solanum commersonii.</title>
        <authorList>
            <person name="Cho K."/>
        </authorList>
    </citation>
    <scope>NUCLEOTIDE SEQUENCE [LARGE SCALE GENOMIC DNA]</scope>
    <source>
        <strain evidence="13">LZ3.2</strain>
        <tissue evidence="13">Leaf</tissue>
    </source>
</reference>
<dbReference type="EMBL" id="JACXVP010000001">
    <property type="protein sequence ID" value="KAG5628629.1"/>
    <property type="molecule type" value="Genomic_DNA"/>
</dbReference>
<comment type="function">
    <text evidence="2">Catalyzes the final step of sucrose synthesis.</text>
</comment>
<dbReference type="GO" id="GO:0005986">
    <property type="term" value="P:sucrose biosynthetic process"/>
    <property type="evidence" value="ECO:0007669"/>
    <property type="project" value="InterPro"/>
</dbReference>
<evidence type="ECO:0000256" key="1">
    <source>
        <dbReference type="ARBA" id="ARBA00001946"/>
    </source>
</evidence>
<dbReference type="Gene3D" id="3.10.450.50">
    <property type="match status" value="1"/>
</dbReference>
<dbReference type="GO" id="GO:0000287">
    <property type="term" value="F:magnesium ion binding"/>
    <property type="evidence" value="ECO:0007669"/>
    <property type="project" value="InterPro"/>
</dbReference>
<evidence type="ECO:0000256" key="3">
    <source>
        <dbReference type="ARBA" id="ARBA00005070"/>
    </source>
</evidence>
<dbReference type="PANTHER" id="PTHR46521:SF4">
    <property type="entry name" value="SUCROSE-PHOSPHATASE 2-RELATED"/>
    <property type="match status" value="1"/>
</dbReference>
<dbReference type="Pfam" id="PF05116">
    <property type="entry name" value="S6PP"/>
    <property type="match status" value="2"/>
</dbReference>
<evidence type="ECO:0000259" key="12">
    <source>
        <dbReference type="Pfam" id="PF08472"/>
    </source>
</evidence>
<evidence type="ECO:0000313" key="13">
    <source>
        <dbReference type="EMBL" id="KAG5628629.1"/>
    </source>
</evidence>
<dbReference type="InterPro" id="IPR013679">
    <property type="entry name" value="SPP_C"/>
</dbReference>
<sequence length="556" mass="62833">MPPLKLRFNFSGFPHCCYCCSTPKIPSFTSFQSEANIKSTMDRLTSAARLMIVSDLDYTMVGCCSLGCSDSPKMLQHPCRILQNMHYFGESNMLLVAGGVFEPFLRYAAVTYMRLSLQVDHHDSENLSLLRFNALWEANYRENSLLVFSTGRSPTLYKELRKEKPMLTPDITIMSVGTEITYGYSMFPDDGWEAFLNDKWDRRIVTEETKKFRELTLQSETEQRPHKVSFYVQKDKAQDIMKTLSKRLEQRGLDVKIIYSGGMALDVLPQGAGKGQALVYLLKKLKSEGKLPNNTLACGDSGNDAELFSIPDVYGVMVSGYYLLIPCTSIIVLFCCSVLLLSVVLFTLQVANAQEELLQWHAANAKDNPKVIHATERCAAGIIQAIGRFNLGPSTSPRDVTNMSDCKMENFVPAYEIVKFYLFIEKWRRGEIENSDLYLSNLKAVCRPSGTFVHPSGVEKSLEECVNTLKKCHGDKKGKQYRIWVDQVLPKQVGSDSWLMSFKKWELSGEDRQCCITTVLLSSKNVTVADGLTWTHVHQTWLQGVESASDSTTWFF</sequence>
<dbReference type="Gene3D" id="3.90.1070.10">
    <property type="match status" value="1"/>
</dbReference>
<dbReference type="OrthoDB" id="531008at2759"/>
<feature type="domain" description="Sucrose-phosphatase C-terminal" evidence="12">
    <location>
        <begin position="413"/>
        <end position="543"/>
    </location>
</feature>
<feature type="transmembrane region" description="Helical" evidence="10">
    <location>
        <begin position="321"/>
        <end position="348"/>
    </location>
</feature>
<gene>
    <name evidence="13" type="ORF">H5410_000346</name>
</gene>
<evidence type="ECO:0000256" key="10">
    <source>
        <dbReference type="SAM" id="Phobius"/>
    </source>
</evidence>
<dbReference type="InterPro" id="IPR006379">
    <property type="entry name" value="HAD-SF_hydro_IIB"/>
</dbReference>
<keyword evidence="14" id="KW-1185">Reference proteome</keyword>
<comment type="catalytic activity">
    <reaction evidence="9">
        <text>sucrose 6(F)-phosphate + H2O = sucrose + phosphate</text>
        <dbReference type="Rhea" id="RHEA:19289"/>
        <dbReference type="ChEBI" id="CHEBI:15377"/>
        <dbReference type="ChEBI" id="CHEBI:17992"/>
        <dbReference type="ChEBI" id="CHEBI:43474"/>
        <dbReference type="ChEBI" id="CHEBI:57723"/>
        <dbReference type="EC" id="3.1.3.24"/>
    </reaction>
</comment>
<evidence type="ECO:0000259" key="11">
    <source>
        <dbReference type="Pfam" id="PF05116"/>
    </source>
</evidence>